<gene>
    <name evidence="1" type="ORF">N0F65_002689</name>
</gene>
<keyword evidence="2" id="KW-1185">Reference proteome</keyword>
<dbReference type="EMBL" id="DAKRPA010000054">
    <property type="protein sequence ID" value="DBA01079.1"/>
    <property type="molecule type" value="Genomic_DNA"/>
</dbReference>
<evidence type="ECO:0000313" key="1">
    <source>
        <dbReference type="EMBL" id="DBA01079.1"/>
    </source>
</evidence>
<name>A0AAV2Z6Q8_9STRA</name>
<reference evidence="1" key="2">
    <citation type="journal article" date="2023" name="Microbiol Resour">
        <title>Decontamination and Annotation of the Draft Genome Sequence of the Oomycete Lagenidium giganteum ARSEF 373.</title>
        <authorList>
            <person name="Morgan W.R."/>
            <person name="Tartar A."/>
        </authorList>
    </citation>
    <scope>NUCLEOTIDE SEQUENCE</scope>
    <source>
        <strain evidence="1">ARSEF 373</strain>
    </source>
</reference>
<dbReference type="AlphaFoldDB" id="A0AAV2Z6Q8"/>
<evidence type="ECO:0000313" key="2">
    <source>
        <dbReference type="Proteomes" id="UP001146120"/>
    </source>
</evidence>
<sequence length="148" mass="16334">MDQTTINIYMNPNTKLAFAGARNVDVVQAMSPNSFDQVCFYVHPLLERSSSLWLVLQGPNGSVRNEVMQGDGYPSNKASFATQANAYCDESIICAWIDNVWGPRLSSASVLLIDSLKSTIFEIRWQPIGTVSDQFAFCATGGNWCANR</sequence>
<accession>A0AAV2Z6Q8</accession>
<evidence type="ECO:0008006" key="3">
    <source>
        <dbReference type="Google" id="ProtNLM"/>
    </source>
</evidence>
<dbReference type="Proteomes" id="UP001146120">
    <property type="component" value="Unassembled WGS sequence"/>
</dbReference>
<proteinExistence type="predicted"/>
<organism evidence="1 2">
    <name type="scientific">Lagenidium giganteum</name>
    <dbReference type="NCBI Taxonomy" id="4803"/>
    <lineage>
        <taxon>Eukaryota</taxon>
        <taxon>Sar</taxon>
        <taxon>Stramenopiles</taxon>
        <taxon>Oomycota</taxon>
        <taxon>Peronosporomycetes</taxon>
        <taxon>Pythiales</taxon>
        <taxon>Pythiaceae</taxon>
    </lineage>
</organism>
<comment type="caution">
    <text evidence="1">The sequence shown here is derived from an EMBL/GenBank/DDBJ whole genome shotgun (WGS) entry which is preliminary data.</text>
</comment>
<protein>
    <recommendedName>
        <fullName evidence="3">DOMON domain-containing protein</fullName>
    </recommendedName>
</protein>
<reference evidence="1" key="1">
    <citation type="submission" date="2022-11" db="EMBL/GenBank/DDBJ databases">
        <authorList>
            <person name="Morgan W.R."/>
            <person name="Tartar A."/>
        </authorList>
    </citation>
    <scope>NUCLEOTIDE SEQUENCE</scope>
    <source>
        <strain evidence="1">ARSEF 373</strain>
    </source>
</reference>